<dbReference type="GO" id="GO:0006427">
    <property type="term" value="P:histidyl-tRNA aminoacylation"/>
    <property type="evidence" value="ECO:0007669"/>
    <property type="project" value="UniProtKB-UniRule"/>
</dbReference>
<dbReference type="InterPro" id="IPR045864">
    <property type="entry name" value="aa-tRNA-synth_II/BPL/LPL"/>
</dbReference>
<dbReference type="InterPro" id="IPR006195">
    <property type="entry name" value="aa-tRNA-synth_II"/>
</dbReference>
<comment type="similarity">
    <text evidence="1 8">Belongs to the class-II aminoacyl-tRNA synthetase family.</text>
</comment>
<dbReference type="Gene3D" id="3.40.50.800">
    <property type="entry name" value="Anticodon-binding domain"/>
    <property type="match status" value="1"/>
</dbReference>
<dbReference type="InterPro" id="IPR004154">
    <property type="entry name" value="Anticodon-bd"/>
</dbReference>
<comment type="caution">
    <text evidence="11">The sequence shown here is derived from an EMBL/GenBank/DDBJ whole genome shotgun (WGS) entry which is preliminary data.</text>
</comment>
<dbReference type="PROSITE" id="PS50862">
    <property type="entry name" value="AA_TRNA_LIGASE_II"/>
    <property type="match status" value="1"/>
</dbReference>
<dbReference type="PANTHER" id="PTHR43707">
    <property type="entry name" value="HISTIDYL-TRNA SYNTHETASE"/>
    <property type="match status" value="1"/>
</dbReference>
<gene>
    <name evidence="8" type="primary">hisS</name>
    <name evidence="11" type="ORF">A2Z61_01170</name>
</gene>
<evidence type="ECO:0000256" key="4">
    <source>
        <dbReference type="ARBA" id="ARBA00022840"/>
    </source>
</evidence>
<dbReference type="SUPFAM" id="SSF52954">
    <property type="entry name" value="Class II aaRS ABD-related"/>
    <property type="match status" value="1"/>
</dbReference>
<dbReference type="PANTHER" id="PTHR43707:SF1">
    <property type="entry name" value="HISTIDINE--TRNA LIGASE, MITOCHONDRIAL-RELATED"/>
    <property type="match status" value="1"/>
</dbReference>
<evidence type="ECO:0000259" key="10">
    <source>
        <dbReference type="PROSITE" id="PS50862"/>
    </source>
</evidence>
<dbReference type="InterPro" id="IPR033656">
    <property type="entry name" value="HisRS_anticodon"/>
</dbReference>
<evidence type="ECO:0000313" key="11">
    <source>
        <dbReference type="EMBL" id="OGD66275.1"/>
    </source>
</evidence>
<evidence type="ECO:0000256" key="7">
    <source>
        <dbReference type="ARBA" id="ARBA00047639"/>
    </source>
</evidence>
<dbReference type="Proteomes" id="UP000186029">
    <property type="component" value="Unassembled WGS sequence"/>
</dbReference>
<dbReference type="PIRSF" id="PIRSF001549">
    <property type="entry name" value="His-tRNA_synth"/>
    <property type="match status" value="1"/>
</dbReference>
<keyword evidence="4 8" id="KW-0067">ATP-binding</keyword>
<feature type="binding site" evidence="9">
    <location>
        <begin position="88"/>
        <end position="90"/>
    </location>
    <ligand>
        <name>L-histidine</name>
        <dbReference type="ChEBI" id="CHEBI:57595"/>
    </ligand>
</feature>
<feature type="binding site" evidence="9">
    <location>
        <position position="132"/>
    </location>
    <ligand>
        <name>L-histidine</name>
        <dbReference type="ChEBI" id="CHEBI:57595"/>
    </ligand>
</feature>
<dbReference type="InterPro" id="IPR036621">
    <property type="entry name" value="Anticodon-bd_dom_sf"/>
</dbReference>
<comment type="catalytic activity">
    <reaction evidence="7 8">
        <text>tRNA(His) + L-histidine + ATP = L-histidyl-tRNA(His) + AMP + diphosphate + H(+)</text>
        <dbReference type="Rhea" id="RHEA:17313"/>
        <dbReference type="Rhea" id="RHEA-COMP:9665"/>
        <dbReference type="Rhea" id="RHEA-COMP:9689"/>
        <dbReference type="ChEBI" id="CHEBI:15378"/>
        <dbReference type="ChEBI" id="CHEBI:30616"/>
        <dbReference type="ChEBI" id="CHEBI:33019"/>
        <dbReference type="ChEBI" id="CHEBI:57595"/>
        <dbReference type="ChEBI" id="CHEBI:78442"/>
        <dbReference type="ChEBI" id="CHEBI:78527"/>
        <dbReference type="ChEBI" id="CHEBI:456215"/>
        <dbReference type="EC" id="6.1.1.21"/>
    </reaction>
</comment>
<keyword evidence="5 8" id="KW-0648">Protein biosynthesis</keyword>
<dbReference type="GO" id="GO:0004821">
    <property type="term" value="F:histidine-tRNA ligase activity"/>
    <property type="evidence" value="ECO:0007669"/>
    <property type="project" value="UniProtKB-UniRule"/>
</dbReference>
<dbReference type="Pfam" id="PF03129">
    <property type="entry name" value="HGTP_anticodon"/>
    <property type="match status" value="1"/>
</dbReference>
<protein>
    <recommendedName>
        <fullName evidence="8">Histidine--tRNA ligase</fullName>
        <ecNumber evidence="8">6.1.1.21</ecNumber>
    </recommendedName>
    <alternativeName>
        <fullName evidence="8">Histidyl-tRNA synthetase</fullName>
        <shortName evidence="8">HisRS</shortName>
    </alternativeName>
</protein>
<accession>A0A1F5EFY3</accession>
<dbReference type="STRING" id="1797580.A2Z61_01170"/>
<dbReference type="AlphaFoldDB" id="A0A1F5EFY3"/>
<keyword evidence="8" id="KW-0963">Cytoplasm</keyword>
<dbReference type="InterPro" id="IPR041715">
    <property type="entry name" value="HisRS-like_core"/>
</dbReference>
<feature type="binding site" evidence="9">
    <location>
        <position position="269"/>
    </location>
    <ligand>
        <name>L-histidine</name>
        <dbReference type="ChEBI" id="CHEBI:57595"/>
    </ligand>
</feature>
<comment type="subunit">
    <text evidence="8">Homodimer.</text>
</comment>
<organism evidence="11 12">
    <name type="scientific">Candidatus Campbellbacteria bacterium RIFCSPLOWO2_02_35_12</name>
    <dbReference type="NCBI Taxonomy" id="1797580"/>
    <lineage>
        <taxon>Bacteria</taxon>
        <taxon>Candidatus Campbelliibacteriota</taxon>
    </lineage>
</organism>
<evidence type="ECO:0000256" key="2">
    <source>
        <dbReference type="ARBA" id="ARBA00022598"/>
    </source>
</evidence>
<evidence type="ECO:0000256" key="5">
    <source>
        <dbReference type="ARBA" id="ARBA00022917"/>
    </source>
</evidence>
<keyword evidence="2 8" id="KW-0436">Ligase</keyword>
<dbReference type="CDD" id="cd00859">
    <property type="entry name" value="HisRS_anticodon"/>
    <property type="match status" value="1"/>
</dbReference>
<evidence type="ECO:0000256" key="6">
    <source>
        <dbReference type="ARBA" id="ARBA00023146"/>
    </source>
</evidence>
<comment type="subcellular location">
    <subcellularLocation>
        <location evidence="8">Cytoplasm</location>
    </subcellularLocation>
</comment>
<dbReference type="EMBL" id="MFAC01000034">
    <property type="protein sequence ID" value="OGD66275.1"/>
    <property type="molecule type" value="Genomic_DNA"/>
</dbReference>
<dbReference type="Pfam" id="PF13393">
    <property type="entry name" value="tRNA-synt_His"/>
    <property type="match status" value="1"/>
</dbReference>
<dbReference type="HAMAP" id="MF_00127">
    <property type="entry name" value="His_tRNA_synth"/>
    <property type="match status" value="1"/>
</dbReference>
<evidence type="ECO:0000256" key="9">
    <source>
        <dbReference type="PIRSR" id="PIRSR001549-1"/>
    </source>
</evidence>
<dbReference type="NCBIfam" id="TIGR00442">
    <property type="entry name" value="hisS"/>
    <property type="match status" value="1"/>
</dbReference>
<dbReference type="InterPro" id="IPR004516">
    <property type="entry name" value="HisRS/HisZ"/>
</dbReference>
<sequence length="429" mass="49319">MNKKLDKRKLETKPYKGVRDFYPPDMAIQNYIFGKMRKITESFGYVEYGASILEPTELYEAKSGEELIKEQTYSFIDRGGRNVTLRPEMTPTIARIIAGKRQELSFPLRWYSIPNAFRYERPQRGRVREHWQLNADLFGADGIDADAEIISLAEQILKELGAKNTDFEIKINFIGILTRYLKTEFKLDDKNTNTLIKTMDKYEKISQEDFEKITNDIIGKEKSAKLLKSLKEKNFEEFSSYKEIKYLEELKNKLSKSGISITISPFLTRGFDYYTGMVFEVYDTDTENNRSLFGGGRYDNLLEIFGAKKIPAVGFGMGDAPIQNFLERRNLIPKYTSSTNLMLCALDSKNIPYAQNLAKELRSNNLNIAVNLSNKKIGEQIKTADKQNIPFVICIGEKEEKTDKFKIKKLATGEETEANKNEIADIIKL</sequence>
<feature type="binding site" evidence="9">
    <location>
        <position position="136"/>
    </location>
    <ligand>
        <name>L-histidine</name>
        <dbReference type="ChEBI" id="CHEBI:57595"/>
    </ligand>
</feature>
<dbReference type="GO" id="GO:0005737">
    <property type="term" value="C:cytoplasm"/>
    <property type="evidence" value="ECO:0007669"/>
    <property type="project" value="UniProtKB-SubCell"/>
</dbReference>
<dbReference type="EC" id="6.1.1.21" evidence="8"/>
<dbReference type="SUPFAM" id="SSF55681">
    <property type="entry name" value="Class II aaRS and biotin synthetases"/>
    <property type="match status" value="1"/>
</dbReference>
<keyword evidence="3 8" id="KW-0547">Nucleotide-binding</keyword>
<evidence type="ECO:0000313" key="12">
    <source>
        <dbReference type="Proteomes" id="UP000186029"/>
    </source>
</evidence>
<keyword evidence="6 8" id="KW-0030">Aminoacyl-tRNA synthetase</keyword>
<evidence type="ECO:0000256" key="1">
    <source>
        <dbReference type="ARBA" id="ARBA00008226"/>
    </source>
</evidence>
<reference evidence="11 12" key="1">
    <citation type="journal article" date="2016" name="Nat. Commun.">
        <title>Thousands of microbial genomes shed light on interconnected biogeochemical processes in an aquifer system.</title>
        <authorList>
            <person name="Anantharaman K."/>
            <person name="Brown C.T."/>
            <person name="Hug L.A."/>
            <person name="Sharon I."/>
            <person name="Castelle C.J."/>
            <person name="Probst A.J."/>
            <person name="Thomas B.C."/>
            <person name="Singh A."/>
            <person name="Wilkins M.J."/>
            <person name="Karaoz U."/>
            <person name="Brodie E.L."/>
            <person name="Williams K.H."/>
            <person name="Hubbard S.S."/>
            <person name="Banfield J.F."/>
        </authorList>
    </citation>
    <scope>NUCLEOTIDE SEQUENCE [LARGE SCALE GENOMIC DNA]</scope>
</reference>
<feature type="binding site" evidence="9">
    <location>
        <position position="118"/>
    </location>
    <ligand>
        <name>L-histidine</name>
        <dbReference type="ChEBI" id="CHEBI:57595"/>
    </ligand>
</feature>
<dbReference type="CDD" id="cd00773">
    <property type="entry name" value="HisRS-like_core"/>
    <property type="match status" value="1"/>
</dbReference>
<proteinExistence type="inferred from homology"/>
<dbReference type="Gene3D" id="3.30.930.10">
    <property type="entry name" value="Bira Bifunctional Protein, Domain 2"/>
    <property type="match status" value="1"/>
</dbReference>
<dbReference type="GO" id="GO:0005524">
    <property type="term" value="F:ATP binding"/>
    <property type="evidence" value="ECO:0007669"/>
    <property type="project" value="UniProtKB-UniRule"/>
</dbReference>
<feature type="domain" description="Aminoacyl-transfer RNA synthetases class-II family profile" evidence="10">
    <location>
        <begin position="17"/>
        <end position="333"/>
    </location>
</feature>
<feature type="binding site" evidence="9">
    <location>
        <begin position="273"/>
        <end position="274"/>
    </location>
    <ligand>
        <name>L-histidine</name>
        <dbReference type="ChEBI" id="CHEBI:57595"/>
    </ligand>
</feature>
<evidence type="ECO:0000256" key="8">
    <source>
        <dbReference type="HAMAP-Rule" id="MF_00127"/>
    </source>
</evidence>
<name>A0A1F5EFY3_9BACT</name>
<dbReference type="InterPro" id="IPR015807">
    <property type="entry name" value="His-tRNA-ligase"/>
</dbReference>
<evidence type="ECO:0000256" key="3">
    <source>
        <dbReference type="ARBA" id="ARBA00022741"/>
    </source>
</evidence>